<dbReference type="AlphaFoldDB" id="A0A8S2U1E6"/>
<feature type="region of interest" description="Disordered" evidence="1">
    <location>
        <begin position="1"/>
        <end position="31"/>
    </location>
</feature>
<protein>
    <submittedName>
        <fullName evidence="2">Uncharacterized protein</fullName>
    </submittedName>
</protein>
<accession>A0A8S2U1E6</accession>
<gene>
    <name evidence="2" type="ORF">SMN809_LOCUS26742</name>
</gene>
<feature type="compositionally biased region" description="Polar residues" evidence="1">
    <location>
        <begin position="20"/>
        <end position="31"/>
    </location>
</feature>
<feature type="compositionally biased region" description="Gly residues" evidence="1">
    <location>
        <begin position="1"/>
        <end position="14"/>
    </location>
</feature>
<feature type="non-terminal residue" evidence="2">
    <location>
        <position position="31"/>
    </location>
</feature>
<evidence type="ECO:0000313" key="2">
    <source>
        <dbReference type="EMBL" id="CAF4315972.1"/>
    </source>
</evidence>
<comment type="caution">
    <text evidence="2">The sequence shown here is derived from an EMBL/GenBank/DDBJ whole genome shotgun (WGS) entry which is preliminary data.</text>
</comment>
<name>A0A8S2U1E6_9BILA</name>
<sequence>MHGGGYGQYGGGMGEMRSDTWINQNIPGGVN</sequence>
<evidence type="ECO:0000256" key="1">
    <source>
        <dbReference type="SAM" id="MobiDB-lite"/>
    </source>
</evidence>
<dbReference type="Proteomes" id="UP000676336">
    <property type="component" value="Unassembled WGS sequence"/>
</dbReference>
<organism evidence="2 3">
    <name type="scientific">Rotaria magnacalcarata</name>
    <dbReference type="NCBI Taxonomy" id="392030"/>
    <lineage>
        <taxon>Eukaryota</taxon>
        <taxon>Metazoa</taxon>
        <taxon>Spiralia</taxon>
        <taxon>Gnathifera</taxon>
        <taxon>Rotifera</taxon>
        <taxon>Eurotatoria</taxon>
        <taxon>Bdelloidea</taxon>
        <taxon>Philodinida</taxon>
        <taxon>Philodinidae</taxon>
        <taxon>Rotaria</taxon>
    </lineage>
</organism>
<dbReference type="EMBL" id="CAJOBI010039218">
    <property type="protein sequence ID" value="CAF4315972.1"/>
    <property type="molecule type" value="Genomic_DNA"/>
</dbReference>
<reference evidence="2" key="1">
    <citation type="submission" date="2021-02" db="EMBL/GenBank/DDBJ databases">
        <authorList>
            <person name="Nowell W R."/>
        </authorList>
    </citation>
    <scope>NUCLEOTIDE SEQUENCE</scope>
</reference>
<proteinExistence type="predicted"/>
<evidence type="ECO:0000313" key="3">
    <source>
        <dbReference type="Proteomes" id="UP000676336"/>
    </source>
</evidence>